<accession>J9GBI4</accession>
<organism evidence="1">
    <name type="scientific">gut metagenome</name>
    <dbReference type="NCBI Taxonomy" id="749906"/>
    <lineage>
        <taxon>unclassified sequences</taxon>
        <taxon>metagenomes</taxon>
        <taxon>organismal metagenomes</taxon>
    </lineage>
</organism>
<comment type="caution">
    <text evidence="1">The sequence shown here is derived from an EMBL/GenBank/DDBJ whole genome shotgun (WGS) entry which is preliminary data.</text>
</comment>
<gene>
    <name evidence="1" type="ORF">EVA_15114</name>
</gene>
<evidence type="ECO:0000313" key="1">
    <source>
        <dbReference type="EMBL" id="EJW96779.1"/>
    </source>
</evidence>
<reference evidence="1" key="1">
    <citation type="journal article" date="2012" name="PLoS ONE">
        <title>Gene sets for utilization of primary and secondary nutrition supplies in the distal gut of endangered iberian lynx.</title>
        <authorList>
            <person name="Alcaide M."/>
            <person name="Messina E."/>
            <person name="Richter M."/>
            <person name="Bargiela R."/>
            <person name="Peplies J."/>
            <person name="Huws S.A."/>
            <person name="Newbold C.J."/>
            <person name="Golyshin P.N."/>
            <person name="Simon M.A."/>
            <person name="Lopez G."/>
            <person name="Yakimov M.M."/>
            <person name="Ferrer M."/>
        </authorList>
    </citation>
    <scope>NUCLEOTIDE SEQUENCE</scope>
</reference>
<sequence length="63" mass="6998">MRTDREQKLPLQVCSGSFCFTKKSQCSGCDDPCRQRTDGGAEIRAVYPHRLNFGMASALSVKD</sequence>
<dbReference type="EMBL" id="AMCI01005107">
    <property type="protein sequence ID" value="EJW96779.1"/>
    <property type="molecule type" value="Genomic_DNA"/>
</dbReference>
<protein>
    <submittedName>
        <fullName evidence="1">Uncharacterized protein</fullName>
    </submittedName>
</protein>
<proteinExistence type="predicted"/>
<dbReference type="AlphaFoldDB" id="J9GBI4"/>
<name>J9GBI4_9ZZZZ</name>